<dbReference type="OrthoDB" id="9155736at2"/>
<proteinExistence type="predicted"/>
<keyword evidence="1" id="KW-0472">Membrane</keyword>
<gene>
    <name evidence="2" type="ORF">NIES2119_07215</name>
</gene>
<reference evidence="2 3" key="1">
    <citation type="submission" date="2016-11" db="EMBL/GenBank/DDBJ databases">
        <title>Draft Genome Sequences of Nine Cyanobacterial Strains from Diverse Habitats.</title>
        <authorList>
            <person name="Zhu T."/>
            <person name="Hou S."/>
            <person name="Lu X."/>
            <person name="Hess W.R."/>
        </authorList>
    </citation>
    <scope>NUCLEOTIDE SEQUENCE [LARGE SCALE GENOMIC DNA]</scope>
    <source>
        <strain evidence="2 3">IAM M-71</strain>
    </source>
</reference>
<protein>
    <recommendedName>
        <fullName evidence="4">DUF1574 domain-containing protein</fullName>
    </recommendedName>
</protein>
<dbReference type="RefSeq" id="WP_073592786.1">
    <property type="nucleotide sequence ID" value="NZ_MRCE01000006.1"/>
</dbReference>
<keyword evidence="1" id="KW-1133">Transmembrane helix</keyword>
<dbReference type="Proteomes" id="UP000185860">
    <property type="component" value="Unassembled WGS sequence"/>
</dbReference>
<feature type="transmembrane region" description="Helical" evidence="1">
    <location>
        <begin position="6"/>
        <end position="27"/>
    </location>
</feature>
<dbReference type="EMBL" id="MRCE01000006">
    <property type="protein sequence ID" value="OKH38924.1"/>
    <property type="molecule type" value="Genomic_DNA"/>
</dbReference>
<evidence type="ECO:0008006" key="4">
    <source>
        <dbReference type="Google" id="ProtNLM"/>
    </source>
</evidence>
<keyword evidence="1" id="KW-0812">Transmembrane</keyword>
<accession>A0A1U7INI9</accession>
<comment type="caution">
    <text evidence="2">The sequence shown here is derived from an EMBL/GenBank/DDBJ whole genome shotgun (WGS) entry which is preliminary data.</text>
</comment>
<dbReference type="STRING" id="454136.NIES2119_07215"/>
<name>A0A1U7INI9_9CYAN</name>
<organism evidence="2 3">
    <name type="scientific">[Phormidium ambiguum] IAM M-71</name>
    <dbReference type="NCBI Taxonomy" id="454136"/>
    <lineage>
        <taxon>Bacteria</taxon>
        <taxon>Bacillati</taxon>
        <taxon>Cyanobacteriota</taxon>
        <taxon>Cyanophyceae</taxon>
        <taxon>Oscillatoriophycideae</taxon>
        <taxon>Aerosakkonematales</taxon>
        <taxon>Aerosakkonemataceae</taxon>
        <taxon>Floridanema</taxon>
    </lineage>
</organism>
<sequence length="322" mass="36882">MLYTKYLKNVLIGFAIASLTFAAIVLYQMGAQTQTARWIYELDKIKINYARSIETPKILLVSGSNTLYGLSCATISQETKIPCVNTALTQELGLDYILSHARHLANPNDIIIMPLEYQLYLYKGSPSELSIDYVLAYDPNYLKSVDLFTQIKYLGGISYDRLTQGISTKLKPNSSNKKYANRINQYGDTLDNSKNSMTEQQFKSMDTWSPFTFEQYAIDNYAANKIIEFINWSKKNNIKVMATWPSTVNFPAYKEPGSQAFFQTIEKFYQNQGVPILGKAEDFFYEKPLFFNSVYHLNDVGRNQRTKQIISLIQPYLQKSGN</sequence>
<evidence type="ECO:0000313" key="2">
    <source>
        <dbReference type="EMBL" id="OKH38924.1"/>
    </source>
</evidence>
<evidence type="ECO:0000256" key="1">
    <source>
        <dbReference type="SAM" id="Phobius"/>
    </source>
</evidence>
<evidence type="ECO:0000313" key="3">
    <source>
        <dbReference type="Proteomes" id="UP000185860"/>
    </source>
</evidence>
<dbReference type="AlphaFoldDB" id="A0A1U7INI9"/>